<accession>A0AAD6CI83</accession>
<protein>
    <submittedName>
        <fullName evidence="1">Uncharacterized protein</fullName>
    </submittedName>
</protein>
<gene>
    <name evidence="1" type="ORF">N7494_013175</name>
</gene>
<dbReference type="AlphaFoldDB" id="A0AAD6CI83"/>
<dbReference type="Proteomes" id="UP001220324">
    <property type="component" value="Unassembled WGS sequence"/>
</dbReference>
<proteinExistence type="predicted"/>
<organism evidence="1 2">
    <name type="scientific">Penicillium frequentans</name>
    <dbReference type="NCBI Taxonomy" id="3151616"/>
    <lineage>
        <taxon>Eukaryota</taxon>
        <taxon>Fungi</taxon>
        <taxon>Dikarya</taxon>
        <taxon>Ascomycota</taxon>
        <taxon>Pezizomycotina</taxon>
        <taxon>Eurotiomycetes</taxon>
        <taxon>Eurotiomycetidae</taxon>
        <taxon>Eurotiales</taxon>
        <taxon>Aspergillaceae</taxon>
        <taxon>Penicillium</taxon>
    </lineage>
</organism>
<evidence type="ECO:0000313" key="1">
    <source>
        <dbReference type="EMBL" id="KAJ5522989.1"/>
    </source>
</evidence>
<dbReference type="EMBL" id="JAQIZZ010000010">
    <property type="protein sequence ID" value="KAJ5522989.1"/>
    <property type="molecule type" value="Genomic_DNA"/>
</dbReference>
<comment type="caution">
    <text evidence="1">The sequence shown here is derived from an EMBL/GenBank/DDBJ whole genome shotgun (WGS) entry which is preliminary data.</text>
</comment>
<evidence type="ECO:0000313" key="2">
    <source>
        <dbReference type="Proteomes" id="UP001220324"/>
    </source>
</evidence>
<keyword evidence="2" id="KW-1185">Reference proteome</keyword>
<name>A0AAD6CI83_9EURO</name>
<reference evidence="1 2" key="1">
    <citation type="journal article" date="2023" name="IMA Fungus">
        <title>Comparative genomic study of the Penicillium genus elucidates a diverse pangenome and 15 lateral gene transfer events.</title>
        <authorList>
            <person name="Petersen C."/>
            <person name="Sorensen T."/>
            <person name="Nielsen M.R."/>
            <person name="Sondergaard T.E."/>
            <person name="Sorensen J.L."/>
            <person name="Fitzpatrick D.A."/>
            <person name="Frisvad J.C."/>
            <person name="Nielsen K.L."/>
        </authorList>
    </citation>
    <scope>NUCLEOTIDE SEQUENCE [LARGE SCALE GENOMIC DNA]</scope>
    <source>
        <strain evidence="1 2">IBT 35679</strain>
    </source>
</reference>
<sequence>MATEAPYRVPVQLDLAHIESLLAARACTAKDHIWALREDPNYFVTKLSELRDHLQELLVDF</sequence>